<dbReference type="InterPro" id="IPR013083">
    <property type="entry name" value="Znf_RING/FYVE/PHD"/>
</dbReference>
<evidence type="ECO:0000313" key="8">
    <source>
        <dbReference type="EnsemblPlants" id="KQK13843"/>
    </source>
</evidence>
<dbReference type="GO" id="GO:0008270">
    <property type="term" value="F:zinc ion binding"/>
    <property type="evidence" value="ECO:0007669"/>
    <property type="project" value="UniProtKB-KW"/>
</dbReference>
<dbReference type="PROSITE" id="PS50089">
    <property type="entry name" value="ZF_RING_2"/>
    <property type="match status" value="1"/>
</dbReference>
<dbReference type="PANTHER" id="PTHR42647:SF12">
    <property type="entry name" value="BOI-RELATED E3 UBIQUITIN-PROTEIN LIGASE 2-RELATED"/>
    <property type="match status" value="1"/>
</dbReference>
<dbReference type="PANTHER" id="PTHR42647">
    <property type="entry name" value="SBP (S-RIBONUCLEASE BINDING PROTEIN) FAMILY PROTEIN"/>
    <property type="match status" value="1"/>
</dbReference>
<dbReference type="AlphaFoldDB" id="A0A0Q3J7P3"/>
<proteinExistence type="predicted"/>
<dbReference type="Pfam" id="PF13920">
    <property type="entry name" value="zf-C3HC4_3"/>
    <property type="match status" value="1"/>
</dbReference>
<keyword evidence="9" id="KW-1185">Reference proteome</keyword>
<keyword evidence="3" id="KW-0862">Zinc</keyword>
<accession>A0A0Q3J7P3</accession>
<evidence type="ECO:0000313" key="9">
    <source>
        <dbReference type="Proteomes" id="UP000008810"/>
    </source>
</evidence>
<dbReference type="RefSeq" id="XP_010231705.2">
    <property type="nucleotide sequence ID" value="XM_010233403.3"/>
</dbReference>
<evidence type="ECO:0000256" key="1">
    <source>
        <dbReference type="ARBA" id="ARBA00022723"/>
    </source>
</evidence>
<dbReference type="OrthoDB" id="1711136at2759"/>
<evidence type="ECO:0000256" key="2">
    <source>
        <dbReference type="ARBA" id="ARBA00022771"/>
    </source>
</evidence>
<dbReference type="STRING" id="15368.A0A0Q3J7P3"/>
<reference evidence="7 8" key="1">
    <citation type="journal article" date="2010" name="Nature">
        <title>Genome sequencing and analysis of the model grass Brachypodium distachyon.</title>
        <authorList>
            <consortium name="International Brachypodium Initiative"/>
        </authorList>
    </citation>
    <scope>NUCLEOTIDE SEQUENCE [LARGE SCALE GENOMIC DNA]</scope>
    <source>
        <strain evidence="7 8">Bd21</strain>
    </source>
</reference>
<protein>
    <recommendedName>
        <fullName evidence="6">RING-type domain-containing protein</fullName>
    </recommendedName>
</protein>
<evidence type="ECO:0000256" key="3">
    <source>
        <dbReference type="ARBA" id="ARBA00022833"/>
    </source>
</evidence>
<keyword evidence="5" id="KW-0175">Coiled coil</keyword>
<evidence type="ECO:0000259" key="6">
    <source>
        <dbReference type="PROSITE" id="PS50089"/>
    </source>
</evidence>
<dbReference type="EnsemblPlants" id="KQK13843">
    <property type="protein sequence ID" value="KQK13843"/>
    <property type="gene ID" value="BRADI_1g12850v3"/>
</dbReference>
<name>A0A0Q3J7P3_BRADI</name>
<organism evidence="7">
    <name type="scientific">Brachypodium distachyon</name>
    <name type="common">Purple false brome</name>
    <name type="synonym">Trachynia distachya</name>
    <dbReference type="NCBI Taxonomy" id="15368"/>
    <lineage>
        <taxon>Eukaryota</taxon>
        <taxon>Viridiplantae</taxon>
        <taxon>Streptophyta</taxon>
        <taxon>Embryophyta</taxon>
        <taxon>Tracheophyta</taxon>
        <taxon>Spermatophyta</taxon>
        <taxon>Magnoliopsida</taxon>
        <taxon>Liliopsida</taxon>
        <taxon>Poales</taxon>
        <taxon>Poaceae</taxon>
        <taxon>BOP clade</taxon>
        <taxon>Pooideae</taxon>
        <taxon>Stipodae</taxon>
        <taxon>Brachypodieae</taxon>
        <taxon>Brachypodium</taxon>
    </lineage>
</organism>
<dbReference type="GeneID" id="100837320"/>
<evidence type="ECO:0000313" key="7">
    <source>
        <dbReference type="EMBL" id="KQK13843.1"/>
    </source>
</evidence>
<keyword evidence="2 4" id="KW-0863">Zinc-finger</keyword>
<dbReference type="Gene3D" id="3.30.40.10">
    <property type="entry name" value="Zinc/RING finger domain, C3HC4 (zinc finger)"/>
    <property type="match status" value="1"/>
</dbReference>
<dbReference type="ExpressionAtlas" id="A0A0Q3J7P3">
    <property type="expression patterns" value="baseline"/>
</dbReference>
<reference evidence="8" key="3">
    <citation type="submission" date="2018-08" db="UniProtKB">
        <authorList>
            <consortium name="EnsemblPlants"/>
        </authorList>
    </citation>
    <scope>IDENTIFICATION</scope>
    <source>
        <strain evidence="8">cv. Bd21</strain>
    </source>
</reference>
<dbReference type="GO" id="GO:0043067">
    <property type="term" value="P:regulation of programmed cell death"/>
    <property type="evidence" value="ECO:0000318"/>
    <property type="project" value="GO_Central"/>
</dbReference>
<dbReference type="GO" id="GO:0004842">
    <property type="term" value="F:ubiquitin-protein transferase activity"/>
    <property type="evidence" value="ECO:0000318"/>
    <property type="project" value="GO_Central"/>
</dbReference>
<keyword evidence="1" id="KW-0479">Metal-binding</keyword>
<sequence>MAVDAQRLNHMLAATARRQPAVPQGLANRAGARSAAAAAPWHGTGRLQAPAAGVAGSSSQQQPLAYMGLGAPRPAPGASSSSGADQYSEFLKLAAVDLVQRGVKLEGAQEMVAGANKRKSAAPEPEPVLGAAELAAFAHGQLIAVDSLLLNHAAKMWTGLAEQRHKLMRTVAESVEAKAARDLKAKEEEIERARKINWMLDEQLRNVSLESQMWRDLALSNEASTNVLRGELQQMLDAQASRGSVRRNDVADAGSCCYGDNDVRGDQDQEVTAPVAAAGFGMCKGCGAEGAAAVLLLPCRHLCLCASCAAAATACPACGCAKNGSVCVNLS</sequence>
<dbReference type="Gramene" id="KQK13843">
    <property type="protein sequence ID" value="KQK13843"/>
    <property type="gene ID" value="BRADI_1g12850v3"/>
</dbReference>
<feature type="coiled-coil region" evidence="5">
    <location>
        <begin position="176"/>
        <end position="203"/>
    </location>
</feature>
<evidence type="ECO:0000256" key="4">
    <source>
        <dbReference type="PROSITE-ProRule" id="PRU00175"/>
    </source>
</evidence>
<dbReference type="InterPro" id="IPR001841">
    <property type="entry name" value="Znf_RING"/>
</dbReference>
<dbReference type="Proteomes" id="UP000008810">
    <property type="component" value="Chromosome 1"/>
</dbReference>
<reference evidence="7" key="2">
    <citation type="submission" date="2017-06" db="EMBL/GenBank/DDBJ databases">
        <title>WGS assembly of Brachypodium distachyon.</title>
        <authorList>
            <consortium name="The International Brachypodium Initiative"/>
            <person name="Lucas S."/>
            <person name="Harmon-Smith M."/>
            <person name="Lail K."/>
            <person name="Tice H."/>
            <person name="Grimwood J."/>
            <person name="Bruce D."/>
            <person name="Barry K."/>
            <person name="Shu S."/>
            <person name="Lindquist E."/>
            <person name="Wang M."/>
            <person name="Pitluck S."/>
            <person name="Vogel J.P."/>
            <person name="Garvin D.F."/>
            <person name="Mockler T.C."/>
            <person name="Schmutz J."/>
            <person name="Rokhsar D."/>
            <person name="Bevan M.W."/>
        </authorList>
    </citation>
    <scope>NUCLEOTIDE SEQUENCE</scope>
    <source>
        <strain evidence="7">Bd21</strain>
    </source>
</reference>
<gene>
    <name evidence="8" type="primary">LOC100837320</name>
    <name evidence="7" type="ORF">BRADI_1g12850v3</name>
</gene>
<dbReference type="EMBL" id="CM000880">
    <property type="protein sequence ID" value="KQK13843.1"/>
    <property type="molecule type" value="Genomic_DNA"/>
</dbReference>
<feature type="domain" description="RING-type" evidence="6">
    <location>
        <begin position="283"/>
        <end position="318"/>
    </location>
</feature>
<dbReference type="KEGG" id="bdi:100837320"/>
<evidence type="ECO:0000256" key="5">
    <source>
        <dbReference type="SAM" id="Coils"/>
    </source>
</evidence>